<gene>
    <name evidence="3" type="ORF">SAMN02745130_02023</name>
</gene>
<feature type="domain" description="HTH merR-type" evidence="2">
    <location>
        <begin position="5"/>
        <end position="72"/>
    </location>
</feature>
<dbReference type="Proteomes" id="UP000190460">
    <property type="component" value="Unassembled WGS sequence"/>
</dbReference>
<dbReference type="PANTHER" id="PTHR30204">
    <property type="entry name" value="REDOX-CYCLING DRUG-SENSING TRANSCRIPTIONAL ACTIVATOR SOXR"/>
    <property type="match status" value="1"/>
</dbReference>
<keyword evidence="1 3" id="KW-0238">DNA-binding</keyword>
<dbReference type="PROSITE" id="PS50937">
    <property type="entry name" value="HTH_MERR_2"/>
    <property type="match status" value="1"/>
</dbReference>
<dbReference type="RefSeq" id="WP_078922487.1">
    <property type="nucleotide sequence ID" value="NZ_FUYB01000008.1"/>
</dbReference>
<accession>A0A1T4WQE7</accession>
<protein>
    <submittedName>
        <fullName evidence="3">DNA-binding transcriptional regulator, MerR family</fullName>
    </submittedName>
</protein>
<keyword evidence="4" id="KW-1185">Reference proteome</keyword>
<dbReference type="AlphaFoldDB" id="A0A1T4WQE7"/>
<evidence type="ECO:0000259" key="2">
    <source>
        <dbReference type="PROSITE" id="PS50937"/>
    </source>
</evidence>
<dbReference type="GO" id="GO:0003700">
    <property type="term" value="F:DNA-binding transcription factor activity"/>
    <property type="evidence" value="ECO:0007669"/>
    <property type="project" value="InterPro"/>
</dbReference>
<dbReference type="InterPro" id="IPR000551">
    <property type="entry name" value="MerR-type_HTH_dom"/>
</dbReference>
<dbReference type="GO" id="GO:0003677">
    <property type="term" value="F:DNA binding"/>
    <property type="evidence" value="ECO:0007669"/>
    <property type="project" value="UniProtKB-KW"/>
</dbReference>
<evidence type="ECO:0000313" key="4">
    <source>
        <dbReference type="Proteomes" id="UP000190460"/>
    </source>
</evidence>
<dbReference type="OrthoDB" id="9803659at2"/>
<dbReference type="EMBL" id="FUYB01000008">
    <property type="protein sequence ID" value="SKA79546.1"/>
    <property type="molecule type" value="Genomic_DNA"/>
</dbReference>
<evidence type="ECO:0000256" key="1">
    <source>
        <dbReference type="ARBA" id="ARBA00023125"/>
    </source>
</evidence>
<dbReference type="Gene3D" id="1.10.1660.10">
    <property type="match status" value="1"/>
</dbReference>
<dbReference type="SUPFAM" id="SSF46955">
    <property type="entry name" value="Putative DNA-binding domain"/>
    <property type="match status" value="1"/>
</dbReference>
<evidence type="ECO:0000313" key="3">
    <source>
        <dbReference type="EMBL" id="SKA79546.1"/>
    </source>
</evidence>
<name>A0A1T4WQE7_9GAMM</name>
<dbReference type="InterPro" id="IPR047057">
    <property type="entry name" value="MerR_fam"/>
</dbReference>
<dbReference type="Pfam" id="PF13411">
    <property type="entry name" value="MerR_1"/>
    <property type="match status" value="1"/>
</dbReference>
<dbReference type="CDD" id="cd04776">
    <property type="entry name" value="HTH_GnyR"/>
    <property type="match status" value="1"/>
</dbReference>
<proteinExistence type="predicted"/>
<organism evidence="3 4">
    <name type="scientific">Thiothrix eikelboomii</name>
    <dbReference type="NCBI Taxonomy" id="92487"/>
    <lineage>
        <taxon>Bacteria</taxon>
        <taxon>Pseudomonadati</taxon>
        <taxon>Pseudomonadota</taxon>
        <taxon>Gammaproteobacteria</taxon>
        <taxon>Thiotrichales</taxon>
        <taxon>Thiotrichaceae</taxon>
        <taxon>Thiothrix</taxon>
    </lineage>
</organism>
<dbReference type="InterPro" id="IPR009061">
    <property type="entry name" value="DNA-bd_dom_put_sf"/>
</dbReference>
<dbReference type="STRING" id="92487.SAMN02745130_02023"/>
<dbReference type="SMART" id="SM00422">
    <property type="entry name" value="HTH_MERR"/>
    <property type="match status" value="1"/>
</dbReference>
<sequence>MQQKLWTISELAEEYQISTRSIRFYEDKGLLEPQRVGANRVYSYKDHARLKLILRGKRLGFSLEEIKEFIGLYNTELDPELTGQLQFLLTNVQDKLSILKQQQLDLAMTLDELEHIKSECLKRLVSRTQ</sequence>
<reference evidence="3 4" key="1">
    <citation type="submission" date="2017-02" db="EMBL/GenBank/DDBJ databases">
        <authorList>
            <person name="Peterson S.W."/>
        </authorList>
    </citation>
    <scope>NUCLEOTIDE SEQUENCE [LARGE SCALE GENOMIC DNA]</scope>
    <source>
        <strain evidence="3 4">ATCC 49788</strain>
    </source>
</reference>
<dbReference type="PANTHER" id="PTHR30204:SF58">
    <property type="entry name" value="HTH-TYPE TRANSCRIPTIONAL REGULATOR YFMP"/>
    <property type="match status" value="1"/>
</dbReference>